<keyword evidence="2" id="KW-1185">Reference proteome</keyword>
<reference evidence="1" key="1">
    <citation type="submission" date="2023-04" db="EMBL/GenBank/DDBJ databases">
        <title>Draft Genome sequencing of Naganishia species isolated from polar environments using Oxford Nanopore Technology.</title>
        <authorList>
            <person name="Leo P."/>
            <person name="Venkateswaran K."/>
        </authorList>
    </citation>
    <scope>NUCLEOTIDE SEQUENCE</scope>
    <source>
        <strain evidence="1">MNA-CCFEE 5261</strain>
    </source>
</reference>
<comment type="caution">
    <text evidence="1">The sequence shown here is derived from an EMBL/GenBank/DDBJ whole genome shotgun (WGS) entry which is preliminary data.</text>
</comment>
<dbReference type="EMBL" id="JASBWR010000098">
    <property type="protein sequence ID" value="KAJ9095796.1"/>
    <property type="molecule type" value="Genomic_DNA"/>
</dbReference>
<evidence type="ECO:0000313" key="1">
    <source>
        <dbReference type="EMBL" id="KAJ9095796.1"/>
    </source>
</evidence>
<dbReference type="Proteomes" id="UP001241377">
    <property type="component" value="Unassembled WGS sequence"/>
</dbReference>
<proteinExistence type="predicted"/>
<protein>
    <submittedName>
        <fullName evidence="1">Uncharacterized protein</fullName>
    </submittedName>
</protein>
<name>A0ACC2V9P9_9TREE</name>
<accession>A0ACC2V9P9</accession>
<organism evidence="1 2">
    <name type="scientific">Naganishia cerealis</name>
    <dbReference type="NCBI Taxonomy" id="610337"/>
    <lineage>
        <taxon>Eukaryota</taxon>
        <taxon>Fungi</taxon>
        <taxon>Dikarya</taxon>
        <taxon>Basidiomycota</taxon>
        <taxon>Agaricomycotina</taxon>
        <taxon>Tremellomycetes</taxon>
        <taxon>Filobasidiales</taxon>
        <taxon>Filobasidiaceae</taxon>
        <taxon>Naganishia</taxon>
    </lineage>
</organism>
<evidence type="ECO:0000313" key="2">
    <source>
        <dbReference type="Proteomes" id="UP001241377"/>
    </source>
</evidence>
<sequence>MPNPSIVDKLVRAAAAVPTDIPDEQLNRHVADLLAKEAKEKEAKWREMGIGVYLPDKPGSSSRAPKPNTRFLKSIVRDVDGHNTALLRQQAEAAKAAALDKFYTDSKPRDERDRGRGNGNSSRARTDGDSDVARMKRLFGGAVGSATSSRSRSDIRSDHSANAKSGGAAGSWRRDAAGQSGRRHRHDDDRDENSDDEERGWSRRNVGTRKPRSALHRAEEEAELEDQRRERTRDSKRPEGRKAVSEKEKVPLPTSKRHAIDPALNSPPTSSSAAINIPSKMDRYFEPTYDPKKDYRAMLDAQETAVPRTGLVPDVDIGWDSMLSTIKYRGQEKDRARDRLREEERKRERDSEARHKRETVRDREYSVSRSSRDKKRSSTSRRSRREERSPSIISIRDSSDEASSSWSDSESDSDSNASHSPERHRKKRTHHSRSTKKHRDEKDGNRSKKSSTSRSHKSGRRRSGEKRRRSYSDGSESDRERKKVHVGGYEYVTKGAVREWDRGKQDAADMR</sequence>
<gene>
    <name evidence="1" type="ORF">QFC19_007410</name>
</gene>